<evidence type="ECO:0000313" key="2">
    <source>
        <dbReference type="Proteomes" id="UP000006556"/>
    </source>
</evidence>
<sequence>MRAIKAVMKNGMRRNGGFTLAEVLAGLLILSITVMAFTPLLARSLEGVFAAGEKSRAIFAEQGEMEGRIAGGIAYEGGVVPLSLGDEDFDIRGGIIKTGNFTSFLAYIPTMSLDPAWLLEGYPDNFQISVTGTDTSFNGSTRLIIRDKDGYNVSTAPLYVSYSRTVHDPDSATIRLGAGLTNEKGPYTVIMKTAVDGGYEVVRAALSVMLPKYVAVGAGGKILVSDGVFYENGEISWVERPSGTGQDLMGVAWGAGKFVAVGEGGTILTSSGGSAWVRRSSGTAGSLNAVAWGGQEGSEKFVAVGDGGLILTSVDGITWVQGPPAGENLHCVVWTPAGGGMFVAAGGGGTIITSPDGESWTRQPAGTAEGLFGLAWGLLGPEEAVLVAVGEGGTILASPDGLSWTACRKPGPDGPNWTEENLLGVAFGVKDGDTPLFVAVGRRGTILASADGGATWTGQDSGTSAALNYVAASTDKFLAVGENGELVTSPDGETWTGQHTGTASALNCLAGRGK</sequence>
<dbReference type="InterPro" id="IPR015943">
    <property type="entry name" value="WD40/YVTN_repeat-like_dom_sf"/>
</dbReference>
<keyword evidence="2" id="KW-1185">Reference proteome</keyword>
<accession>A5D333</accession>
<organism evidence="1 2">
    <name type="scientific">Pelotomaculum thermopropionicum (strain DSM 13744 / JCM 10971 / SI)</name>
    <dbReference type="NCBI Taxonomy" id="370438"/>
    <lineage>
        <taxon>Bacteria</taxon>
        <taxon>Bacillati</taxon>
        <taxon>Bacillota</taxon>
        <taxon>Clostridia</taxon>
        <taxon>Eubacteriales</taxon>
        <taxon>Desulfotomaculaceae</taxon>
        <taxon>Pelotomaculum</taxon>
    </lineage>
</organism>
<name>A5D333_PELTS</name>
<protein>
    <submittedName>
        <fullName evidence="1">Uncharacterized protein</fullName>
    </submittedName>
</protein>
<dbReference type="KEGG" id="pth:PTH_1156"/>
<dbReference type="Proteomes" id="UP000006556">
    <property type="component" value="Chromosome"/>
</dbReference>
<dbReference type="Gene3D" id="2.130.10.10">
    <property type="entry name" value="YVTN repeat-like/Quinoprotein amine dehydrogenase"/>
    <property type="match status" value="1"/>
</dbReference>
<proteinExistence type="predicted"/>
<reference evidence="2" key="1">
    <citation type="journal article" date="2008" name="Genome Res.">
        <title>The genome of Pelotomaculum thermopropionicum reveals niche-associated evolution in anaerobic microbiota.</title>
        <authorList>
            <person name="Kosaka T."/>
            <person name="Kato S."/>
            <person name="Shimoyama T."/>
            <person name="Ishii S."/>
            <person name="Abe T."/>
            <person name="Watanabe K."/>
        </authorList>
    </citation>
    <scope>NUCLEOTIDE SEQUENCE [LARGE SCALE GENOMIC DNA]</scope>
    <source>
        <strain evidence="2">DSM 13744 / JCM 10971 / SI</strain>
    </source>
</reference>
<dbReference type="EMBL" id="AP009389">
    <property type="protein sequence ID" value="BAF59337.1"/>
    <property type="molecule type" value="Genomic_DNA"/>
</dbReference>
<dbReference type="SUPFAM" id="SSF110296">
    <property type="entry name" value="Oligoxyloglucan reducing end-specific cellobiohydrolase"/>
    <property type="match status" value="1"/>
</dbReference>
<dbReference type="AlphaFoldDB" id="A5D333"/>
<dbReference type="STRING" id="370438.PTH_1156"/>
<gene>
    <name evidence="1" type="ordered locus">PTH_1156</name>
</gene>
<dbReference type="HOGENOM" id="CLU_529809_0_0_9"/>
<dbReference type="eggNOG" id="COG4447">
    <property type="taxonomic scope" value="Bacteria"/>
</dbReference>
<dbReference type="eggNOG" id="COG4967">
    <property type="taxonomic scope" value="Bacteria"/>
</dbReference>
<evidence type="ECO:0000313" key="1">
    <source>
        <dbReference type="EMBL" id="BAF59337.1"/>
    </source>
</evidence>